<dbReference type="RefSeq" id="WP_182944634.1">
    <property type="nucleotide sequence ID" value="NZ_JABEQH010000025.1"/>
</dbReference>
<evidence type="ECO:0000313" key="2">
    <source>
        <dbReference type="Proteomes" id="UP000561066"/>
    </source>
</evidence>
<dbReference type="InterPro" id="IPR038258">
    <property type="entry name" value="Gp4_sf"/>
</dbReference>
<protein>
    <submittedName>
        <fullName evidence="1">Uncharacterized protein</fullName>
    </submittedName>
</protein>
<reference evidence="1 2" key="1">
    <citation type="submission" date="2020-04" db="EMBL/GenBank/DDBJ databases">
        <title>Description of novel Gluconacetobacter.</title>
        <authorList>
            <person name="Sombolestani A."/>
        </authorList>
    </citation>
    <scope>NUCLEOTIDE SEQUENCE [LARGE SCALE GENOMIC DNA]</scope>
    <source>
        <strain evidence="1 2">LMG 21312</strain>
    </source>
</reference>
<gene>
    <name evidence="1" type="ORF">HLH21_15430</name>
</gene>
<dbReference type="AlphaFoldDB" id="A0A7W4P6I6"/>
<keyword evidence="2" id="KW-1185">Reference proteome</keyword>
<comment type="caution">
    <text evidence="1">The sequence shown here is derived from an EMBL/GenBank/DDBJ whole genome shotgun (WGS) entry which is preliminary data.</text>
</comment>
<name>A0A7W4P6I6_9PROT</name>
<proteinExistence type="predicted"/>
<dbReference type="Gene3D" id="1.10.3230.20">
    <property type="entry name" value="P22 tail accessory factor (Gp4)"/>
    <property type="match status" value="1"/>
</dbReference>
<accession>A0A7W4P6I6</accession>
<organism evidence="1 2">
    <name type="scientific">Gluconacetobacter johannae</name>
    <dbReference type="NCBI Taxonomy" id="112140"/>
    <lineage>
        <taxon>Bacteria</taxon>
        <taxon>Pseudomonadati</taxon>
        <taxon>Pseudomonadota</taxon>
        <taxon>Alphaproteobacteria</taxon>
        <taxon>Acetobacterales</taxon>
        <taxon>Acetobacteraceae</taxon>
        <taxon>Gluconacetobacter</taxon>
    </lineage>
</organism>
<sequence>MSTSGIAGWNPSTSSIIRGALRLLSAIAQGETPGDGEYQEALDALNGMVKTWQASGIHVWAEEDCTLFLQPGQVRYLLGTGATDAATISSQWVQGWLTATAVGGAAQIGAASVAAIAAGDRIGIWLDAGTIFWTGVVAVVGDSVSLAAPLPSQASSGAQLVAYATPLVRPLRVPGARRYQFAPPGGQAIEVPVVPMSRLDYANVPNKTTPGTVTQFFYDPQLGAGVMHVWPAPSDSRSALAFTAQRPLQDFTSQADTADLPQEWISVLRYNLAREMAPEYDCPPQRFAMIAALAAEKLALAQAWDREPQSVLFGAGAGPAGRSG</sequence>
<evidence type="ECO:0000313" key="1">
    <source>
        <dbReference type="EMBL" id="MBB2177298.1"/>
    </source>
</evidence>
<dbReference type="EMBL" id="JABEQH010000025">
    <property type="protein sequence ID" value="MBB2177298.1"/>
    <property type="molecule type" value="Genomic_DNA"/>
</dbReference>
<dbReference type="Proteomes" id="UP000561066">
    <property type="component" value="Unassembled WGS sequence"/>
</dbReference>